<dbReference type="AlphaFoldDB" id="A0A346DZN6"/>
<feature type="transmembrane region" description="Helical" evidence="1">
    <location>
        <begin position="20"/>
        <end position="42"/>
    </location>
</feature>
<gene>
    <name evidence="2" type="ORF">C9I82_223</name>
</gene>
<feature type="transmembrane region" description="Helical" evidence="1">
    <location>
        <begin position="190"/>
        <end position="215"/>
    </location>
</feature>
<organism evidence="2 3">
    <name type="scientific">Candidatus Purcelliella pentastirinorum</name>
    <dbReference type="NCBI Taxonomy" id="472834"/>
    <lineage>
        <taxon>Bacteria</taxon>
        <taxon>Pseudomonadati</taxon>
        <taxon>Pseudomonadota</taxon>
        <taxon>Gammaproteobacteria</taxon>
        <taxon>Enterobacterales</taxon>
        <taxon>Enterobacteriaceae</taxon>
        <taxon>Candidatus Purcelliella</taxon>
    </lineage>
</organism>
<protein>
    <submittedName>
        <fullName evidence="2">Membrane protein YciC, linked to IspA</fullName>
    </submittedName>
</protein>
<feature type="transmembrane region" description="Helical" evidence="1">
    <location>
        <begin position="79"/>
        <end position="102"/>
    </location>
</feature>
<evidence type="ECO:0000313" key="2">
    <source>
        <dbReference type="EMBL" id="AXN02191.1"/>
    </source>
</evidence>
<sequence length="249" mass="28787">MNINIKKISKNTIFFYKKQFIKILLISIIAAFITIIINNTLITRIEFLQNLINQYEIFNIKQNLIELILKMTKEEKKTFIQLCIVLTCSHLIGNTFLNVSLINIINNILKNKKNNIQKLICKILNDFPKSLILTTIINIITEIGMIIFIVPGIIISSILSLSQIILIIEKKKIINSIKQSILLANKNIKIITFGISLIFIIKIIIFILSTKIIFFSKSINLITIQTINNLISSIQIIYIYRYYTLNKKN</sequence>
<keyword evidence="1" id="KW-0812">Transmembrane</keyword>
<feature type="transmembrane region" description="Helical" evidence="1">
    <location>
        <begin position="221"/>
        <end position="240"/>
    </location>
</feature>
<evidence type="ECO:0000256" key="1">
    <source>
        <dbReference type="SAM" id="Phobius"/>
    </source>
</evidence>
<dbReference type="Proteomes" id="UP000256856">
    <property type="component" value="Chromosome"/>
</dbReference>
<dbReference type="KEGG" id="ppet:C9I82_223"/>
<keyword evidence="3" id="KW-1185">Reference proteome</keyword>
<evidence type="ECO:0000313" key="3">
    <source>
        <dbReference type="Proteomes" id="UP000256856"/>
    </source>
</evidence>
<accession>A0A346DZN6</accession>
<keyword evidence="1" id="KW-0472">Membrane</keyword>
<reference evidence="2 3" key="1">
    <citation type="submission" date="2018-03" db="EMBL/GenBank/DDBJ databases">
        <title>A parallel universe: an anciently diverged bacterial symbiosis in a Hawaiian planthopper (Hemiptera: Cixiidae) reveals rearranged nutritional responsibilities.</title>
        <authorList>
            <person name="Bennett G."/>
            <person name="Mao M."/>
        </authorList>
    </citation>
    <scope>NUCLEOTIDE SEQUENCE [LARGE SCALE GENOMIC DNA]</scope>
    <source>
        <strain evidence="2 3">OLIH</strain>
    </source>
</reference>
<dbReference type="RefSeq" id="WP_115956022.1">
    <property type="nucleotide sequence ID" value="NZ_CP028374.1"/>
</dbReference>
<dbReference type="EMBL" id="CP028374">
    <property type="protein sequence ID" value="AXN02191.1"/>
    <property type="molecule type" value="Genomic_DNA"/>
</dbReference>
<feature type="transmembrane region" description="Helical" evidence="1">
    <location>
        <begin position="123"/>
        <end position="140"/>
    </location>
</feature>
<keyword evidence="1" id="KW-1133">Transmembrane helix</keyword>
<dbReference type="Pfam" id="PF06790">
    <property type="entry name" value="UPF0259"/>
    <property type="match status" value="1"/>
</dbReference>
<proteinExistence type="predicted"/>
<feature type="transmembrane region" description="Helical" evidence="1">
    <location>
        <begin position="146"/>
        <end position="169"/>
    </location>
</feature>
<name>A0A346DZN6_9ENTR</name>